<name>A0ABU1YK94_ROSSA</name>
<keyword evidence="1" id="KW-0812">Transmembrane</keyword>
<protein>
    <submittedName>
        <fullName evidence="2">Apolipoprotein N-acyltransferase</fullName>
    </submittedName>
</protein>
<evidence type="ECO:0000256" key="1">
    <source>
        <dbReference type="SAM" id="Phobius"/>
    </source>
</evidence>
<comment type="caution">
    <text evidence="2">The sequence shown here is derived from an EMBL/GenBank/DDBJ whole genome shotgun (WGS) entry which is preliminary data.</text>
</comment>
<keyword evidence="1" id="KW-0472">Membrane</keyword>
<gene>
    <name evidence="2" type="ORF">J2X20_001898</name>
</gene>
<reference evidence="2 3" key="1">
    <citation type="submission" date="2023-07" db="EMBL/GenBank/DDBJ databases">
        <title>Sorghum-associated microbial communities from plants grown in Nebraska, USA.</title>
        <authorList>
            <person name="Schachtman D."/>
        </authorList>
    </citation>
    <scope>NUCLEOTIDE SEQUENCE [LARGE SCALE GENOMIC DNA]</scope>
    <source>
        <strain evidence="2 3">BE314</strain>
    </source>
</reference>
<keyword evidence="3" id="KW-1185">Reference proteome</keyword>
<proteinExistence type="predicted"/>
<evidence type="ECO:0000313" key="2">
    <source>
        <dbReference type="EMBL" id="MDR7269269.1"/>
    </source>
</evidence>
<dbReference type="RefSeq" id="WP_310263792.1">
    <property type="nucleotide sequence ID" value="NZ_JAVDXU010000001.1"/>
</dbReference>
<evidence type="ECO:0000313" key="3">
    <source>
        <dbReference type="Proteomes" id="UP001180453"/>
    </source>
</evidence>
<keyword evidence="1" id="KW-1133">Transmembrane helix</keyword>
<organism evidence="2 3">
    <name type="scientific">Roseateles saccharophilus</name>
    <name type="common">Pseudomonas saccharophila</name>
    <dbReference type="NCBI Taxonomy" id="304"/>
    <lineage>
        <taxon>Bacteria</taxon>
        <taxon>Pseudomonadati</taxon>
        <taxon>Pseudomonadota</taxon>
        <taxon>Betaproteobacteria</taxon>
        <taxon>Burkholderiales</taxon>
        <taxon>Sphaerotilaceae</taxon>
        <taxon>Roseateles</taxon>
    </lineage>
</organism>
<feature type="transmembrane region" description="Helical" evidence="1">
    <location>
        <begin position="88"/>
        <end position="115"/>
    </location>
</feature>
<sequence length="130" mass="13714">MAYVVGWVLVLLLLALWSSLVWAVQSFLAGLLAHAGSVSSGGWNLPDSLRDWLPTALADWLVSTVETLSPQLQGLVNALPSLSGGVTVLAWVVWVLGALVLLVFGLAIHVGVALWRKSRHSTPPSAVSAP</sequence>
<dbReference type="EMBL" id="JAVDXU010000001">
    <property type="protein sequence ID" value="MDR7269269.1"/>
    <property type="molecule type" value="Genomic_DNA"/>
</dbReference>
<dbReference type="Proteomes" id="UP001180453">
    <property type="component" value="Unassembled WGS sequence"/>
</dbReference>
<accession>A0ABU1YK94</accession>